<feature type="domain" description="BTB" evidence="1">
    <location>
        <begin position="76"/>
        <end position="131"/>
    </location>
</feature>
<dbReference type="SMART" id="SM00225">
    <property type="entry name" value="BTB"/>
    <property type="match status" value="1"/>
</dbReference>
<sequence length="273" mass="31232">MNISACSISISLKAKTKMIALLQNLQAIHHNSCPKKIPSSNYDRIHPPIPDLSSMALTKSVQYLGFRRLYKSELLSDVVISFGDEKVPAHKVILMGASRILQALLQDQSVDSIDVSAHEPEVVHAMLRWMYGYSWAGHLNPKKYAQRTFVQKTTFAIKVFLIANEYQIKSLGTAITKYFVDSLSARMIKQRPNCHSMYPAAGAEVGEVIKQLLELYRDSKDIDRMLLHGVVDFCTTSNLWRFKKDCDIMKLLETYEPFSARMMHRMQHDEDEF</sequence>
<evidence type="ECO:0000313" key="3">
    <source>
        <dbReference type="Proteomes" id="UP000308802"/>
    </source>
</evidence>
<dbReference type="PROSITE" id="PS50097">
    <property type="entry name" value="BTB"/>
    <property type="match status" value="1"/>
</dbReference>
<name>A0A4S9AAQ9_AURPU</name>
<evidence type="ECO:0000259" key="1">
    <source>
        <dbReference type="PROSITE" id="PS50097"/>
    </source>
</evidence>
<dbReference type="Gene3D" id="3.30.710.10">
    <property type="entry name" value="Potassium Channel Kv1.1, Chain A"/>
    <property type="match status" value="1"/>
</dbReference>
<organism evidence="2 3">
    <name type="scientific">Aureobasidium pullulans</name>
    <name type="common">Black yeast</name>
    <name type="synonym">Pullularia pullulans</name>
    <dbReference type="NCBI Taxonomy" id="5580"/>
    <lineage>
        <taxon>Eukaryota</taxon>
        <taxon>Fungi</taxon>
        <taxon>Dikarya</taxon>
        <taxon>Ascomycota</taxon>
        <taxon>Pezizomycotina</taxon>
        <taxon>Dothideomycetes</taxon>
        <taxon>Dothideomycetidae</taxon>
        <taxon>Dothideales</taxon>
        <taxon>Saccotheciaceae</taxon>
        <taxon>Aureobasidium</taxon>
    </lineage>
</organism>
<comment type="caution">
    <text evidence="2">The sequence shown here is derived from an EMBL/GenBank/DDBJ whole genome shotgun (WGS) entry which is preliminary data.</text>
</comment>
<gene>
    <name evidence="2" type="ORF">D6D19_03199</name>
</gene>
<accession>A0A4S9AAQ9</accession>
<protein>
    <recommendedName>
        <fullName evidence="1">BTB domain-containing protein</fullName>
    </recommendedName>
</protein>
<dbReference type="AlphaFoldDB" id="A0A4S9AAQ9"/>
<dbReference type="Pfam" id="PF00651">
    <property type="entry name" value="BTB"/>
    <property type="match status" value="1"/>
</dbReference>
<dbReference type="InterPro" id="IPR000210">
    <property type="entry name" value="BTB/POZ_dom"/>
</dbReference>
<dbReference type="InterPro" id="IPR011333">
    <property type="entry name" value="SKP1/BTB/POZ_sf"/>
</dbReference>
<dbReference type="SUPFAM" id="SSF54695">
    <property type="entry name" value="POZ domain"/>
    <property type="match status" value="1"/>
</dbReference>
<dbReference type="PANTHER" id="PTHR24410">
    <property type="entry name" value="HL07962P-RELATED"/>
    <property type="match status" value="1"/>
</dbReference>
<proteinExistence type="predicted"/>
<dbReference type="EMBL" id="QZAO01000067">
    <property type="protein sequence ID" value="THW76360.1"/>
    <property type="molecule type" value="Genomic_DNA"/>
</dbReference>
<dbReference type="Proteomes" id="UP000308802">
    <property type="component" value="Unassembled WGS sequence"/>
</dbReference>
<reference evidence="2 3" key="1">
    <citation type="submission" date="2018-10" db="EMBL/GenBank/DDBJ databases">
        <title>Fifty Aureobasidium pullulans genomes reveal a recombining polyextremotolerant generalist.</title>
        <authorList>
            <person name="Gostincar C."/>
            <person name="Turk M."/>
            <person name="Zajc J."/>
            <person name="Gunde-Cimerman N."/>
        </authorList>
    </citation>
    <scope>NUCLEOTIDE SEQUENCE [LARGE SCALE GENOMIC DNA]</scope>
    <source>
        <strain evidence="2 3">EXF-10659</strain>
    </source>
</reference>
<dbReference type="PANTHER" id="PTHR24410:SF23">
    <property type="entry name" value="BTB DOMAIN-CONTAINING PROTEIN-RELATED"/>
    <property type="match status" value="1"/>
</dbReference>
<evidence type="ECO:0000313" key="2">
    <source>
        <dbReference type="EMBL" id="THW76360.1"/>
    </source>
</evidence>
<dbReference type="InterPro" id="IPR051481">
    <property type="entry name" value="BTB-POZ/Galectin-3-binding"/>
</dbReference>